<reference evidence="1 2" key="1">
    <citation type="submission" date="2018-03" db="EMBL/GenBank/DDBJ databases">
        <authorList>
            <person name="Keele B.F."/>
        </authorList>
    </citation>
    <scope>NUCLEOTIDE SEQUENCE [LARGE SCALE GENOMIC DNA]</scope>
    <source>
        <strain evidence="1 2">IB-3</strain>
    </source>
</reference>
<keyword evidence="2" id="KW-1185">Reference proteome</keyword>
<proteinExistence type="predicted"/>
<organism evidence="1 2">
    <name type="scientific">Nocardioides currus</name>
    <dbReference type="NCBI Taxonomy" id="2133958"/>
    <lineage>
        <taxon>Bacteria</taxon>
        <taxon>Bacillati</taxon>
        <taxon>Actinomycetota</taxon>
        <taxon>Actinomycetes</taxon>
        <taxon>Propionibacteriales</taxon>
        <taxon>Nocardioidaceae</taxon>
        <taxon>Nocardioides</taxon>
    </lineage>
</organism>
<dbReference type="EMBL" id="PYXZ01000002">
    <property type="protein sequence ID" value="PUA81503.1"/>
    <property type="molecule type" value="Genomic_DNA"/>
</dbReference>
<dbReference type="Proteomes" id="UP000244867">
    <property type="component" value="Unassembled WGS sequence"/>
</dbReference>
<dbReference type="Pfam" id="PF13196">
    <property type="entry name" value="DUF4012"/>
    <property type="match status" value="1"/>
</dbReference>
<evidence type="ECO:0000313" key="2">
    <source>
        <dbReference type="Proteomes" id="UP000244867"/>
    </source>
</evidence>
<sequence length="624" mass="66651">MTAVPSLSTLRKPIVLTATAVGLAALGWSVARVPGAADQARADLEAAKIAIEAGDETAAVAAVDRARGQVDVVQVAVQGPVGLVGQWIPVLGTSVQDARHLGDALDAVTSVAELGAETFPEITGDDSTFFTGGRVDIPTLERLVDNAGEAETALREARADLEAIDGTGPGAARLTSARDEALGQVRPLHDGLTSSMPLIDQLPDILGADGERKYLVAILNPAELRYSGGTALTLTPITVQDGSIEFGEAVDTETTPDLLKPRYWRKVPGNPFHKGKTSPVNATFPPSWPIAGEETLNAWRSVRGRNMSGLFAIDVVTLGRLAQITGPMDVPGYGQVDGDNLVQTLVGSYDQYTDVEQRKAANRALVPLFVDRLLQSGQLPDKVKVLTEAARGRHFAAYFRGEDSQAAMQGLAIAGDLSDTEHDYLGVFTQNVVPSKTDYWQSRALRSDVRLRADGSARVALEVEVHNDSPPYVGTTPDYRQGYLTRYSTLSIGSFLPLGAEVDSAAVDGAEVDFVVGDYFGRPFVRRTIAFDPQARHVLRLEYDVPAAAVVVGDRLDYRLDLDPQGMVRPEGVTTTVRFPAGYVVEGLPEGWSASGERGATWTADALDESPRLTLSARSSKPNP</sequence>
<name>A0A2R7YYR5_9ACTN</name>
<evidence type="ECO:0008006" key="3">
    <source>
        <dbReference type="Google" id="ProtNLM"/>
    </source>
</evidence>
<protein>
    <recommendedName>
        <fullName evidence="3">DUF4012 domain-containing protein</fullName>
    </recommendedName>
</protein>
<gene>
    <name evidence="1" type="ORF">C7S10_05310</name>
</gene>
<comment type="caution">
    <text evidence="1">The sequence shown here is derived from an EMBL/GenBank/DDBJ whole genome shotgun (WGS) entry which is preliminary data.</text>
</comment>
<dbReference type="InterPro" id="IPR025101">
    <property type="entry name" value="DUF4012"/>
</dbReference>
<accession>A0A2R7YYR5</accession>
<evidence type="ECO:0000313" key="1">
    <source>
        <dbReference type="EMBL" id="PUA81503.1"/>
    </source>
</evidence>
<dbReference type="AlphaFoldDB" id="A0A2R7YYR5"/>